<dbReference type="InterPro" id="IPR004866">
    <property type="entry name" value="CHB/HEX_N_dom"/>
</dbReference>
<dbReference type="eggNOG" id="COG3525">
    <property type="taxonomic scope" value="Bacteria"/>
</dbReference>
<evidence type="ECO:0000256" key="5">
    <source>
        <dbReference type="ARBA" id="ARBA00023295"/>
    </source>
</evidence>
<dbReference type="GO" id="GO:0016020">
    <property type="term" value="C:membrane"/>
    <property type="evidence" value="ECO:0007669"/>
    <property type="project" value="TreeGrafter"/>
</dbReference>
<keyword evidence="12" id="KW-1185">Reference proteome</keyword>
<dbReference type="InterPro" id="IPR012291">
    <property type="entry name" value="CBM2_carb-bd_dom_sf"/>
</dbReference>
<evidence type="ECO:0000313" key="11">
    <source>
        <dbReference type="EMBL" id="EGN57749.1"/>
    </source>
</evidence>
<dbReference type="Gene3D" id="3.20.20.80">
    <property type="entry name" value="Glycosidases"/>
    <property type="match status" value="1"/>
</dbReference>
<dbReference type="InterPro" id="IPR015882">
    <property type="entry name" value="HEX_bac_N"/>
</dbReference>
<dbReference type="InterPro" id="IPR008965">
    <property type="entry name" value="CBM2/CBM3_carb-bd_dom_sf"/>
</dbReference>
<dbReference type="GO" id="GO:0030203">
    <property type="term" value="P:glycosaminoglycan metabolic process"/>
    <property type="evidence" value="ECO:0007669"/>
    <property type="project" value="TreeGrafter"/>
</dbReference>
<dbReference type="EC" id="3.2.1.52" evidence="3"/>
<dbReference type="AlphaFoldDB" id="F8N9E0"/>
<evidence type="ECO:0000313" key="12">
    <source>
        <dbReference type="Proteomes" id="UP000002772"/>
    </source>
</evidence>
<evidence type="ECO:0000256" key="2">
    <source>
        <dbReference type="ARBA" id="ARBA00006285"/>
    </source>
</evidence>
<evidence type="ECO:0000256" key="4">
    <source>
        <dbReference type="ARBA" id="ARBA00022801"/>
    </source>
</evidence>
<evidence type="ECO:0000256" key="9">
    <source>
        <dbReference type="SAM" id="SignalP"/>
    </source>
</evidence>
<dbReference type="EMBL" id="GL945017">
    <property type="protein sequence ID" value="EGN57749.1"/>
    <property type="molecule type" value="Genomic_DNA"/>
</dbReference>
<dbReference type="Pfam" id="PF03174">
    <property type="entry name" value="CHB_HEX_C"/>
    <property type="match status" value="1"/>
</dbReference>
<dbReference type="Gene3D" id="3.30.379.10">
    <property type="entry name" value="Chitobiase/beta-hexosaminidase domain 2-like"/>
    <property type="match status" value="1"/>
</dbReference>
<sequence length="836" mass="93445">MRFSLNKPFNMSLLALLCLGSSCSVTPRQAPLVLTWQMDSQTADSAIKRNAFILKNVSSTSVDGDWAIYYSQMPKNISRVLTPQVTIKAVNANFFQLSPTSAFRSLRPGDSLVIRYESTSSTQGISQVPEEAYWVAGHKGGEGKPLAVNLHVVKPEWEAAKLNRMARLIYQNNAVFSPVPALTASDILPSVKQVEADKEEGYLEIKNEVALQSQPELANEALLLKQQLEEHHHLKVHPGASCVISLRLSQDSALTNCAEKYVLRVHKGGIDIVSATPHGVFNATQSLLAMLQQSHATKRLAWQKITDYPDMSYRGFMLDVARNFTKPQDIKRIIDVLSSYKINKLHIHLTDDEGWRLEIPGLEELTAVGAHRGHTLDEAQWLYPCYDGNFDPTASTSGNGFISRQAFVNLLKYAAQRHVQVIPEIEAPGHARAAIVAMKARYNKYKATDRAKAEEFLLSEAEDTSRYVSAQSYTDNVINVALPSTYRFMEKVVSEVQRMYADAGQTLANIHLGGDEVPKGAWMGSPRCRQLMERQRFGGQHDLFEYFYRRMGQLAAQCGVKFSGWEEVGLHNTAEGDRQLLPRVENVYCWNTVPEWGGDVVPYTVANKGYGVVLCNVSNFYMDLMYAPLFDEQGLNWAGTVNESKSFAALPYSIYRSVRADLMERAIDIDSVARGKVALKREAMANIKGVQAQLFSETIRSFDNVTAYIFPKILGLVERGWNAHPAWEALRGAAEEKSFHQDLSLFYKKIALKELPRLQQQGLTFHLPAPGLLMKEGLLYANTPLTGAVIRYTTDGSDPTLQSPQWTRPVAVQAKTVKARLFYLHQQSGITTINNL</sequence>
<dbReference type="Gene3D" id="2.60.40.290">
    <property type="match status" value="1"/>
</dbReference>
<dbReference type="GO" id="GO:0004563">
    <property type="term" value="F:beta-N-acetylhexosaminidase activity"/>
    <property type="evidence" value="ECO:0007669"/>
    <property type="project" value="UniProtKB-EC"/>
</dbReference>
<feature type="chain" id="PRO_5003381001" description="beta-N-acetylhexosaminidase" evidence="9">
    <location>
        <begin position="31"/>
        <end position="836"/>
    </location>
</feature>
<dbReference type="RefSeq" id="WP_007575523.1">
    <property type="nucleotide sequence ID" value="NZ_BPTS01000002.1"/>
</dbReference>
<dbReference type="InterPro" id="IPR025705">
    <property type="entry name" value="Beta_hexosaminidase_sua/sub"/>
</dbReference>
<dbReference type="SUPFAM" id="SSF55545">
    <property type="entry name" value="beta-N-acetylhexosaminidase-like domain"/>
    <property type="match status" value="1"/>
</dbReference>
<dbReference type="InterPro" id="IPR004867">
    <property type="entry name" value="CHB_C_dom"/>
</dbReference>
<name>F8N9E0_9BACT</name>
<feature type="domain" description="Chitobiase/beta-hexosaminidases N-terminal" evidence="10">
    <location>
        <begin position="30"/>
        <end position="180"/>
    </location>
</feature>
<dbReference type="PANTHER" id="PTHR22600">
    <property type="entry name" value="BETA-HEXOSAMINIDASE"/>
    <property type="match status" value="1"/>
</dbReference>
<dbReference type="GO" id="GO:0005975">
    <property type="term" value="P:carbohydrate metabolic process"/>
    <property type="evidence" value="ECO:0007669"/>
    <property type="project" value="InterPro"/>
</dbReference>
<dbReference type="InterPro" id="IPR013783">
    <property type="entry name" value="Ig-like_fold"/>
</dbReference>
<dbReference type="PANTHER" id="PTHR22600:SF57">
    <property type="entry name" value="BETA-N-ACETYLHEXOSAMINIDASE"/>
    <property type="match status" value="1"/>
</dbReference>
<evidence type="ECO:0000256" key="8">
    <source>
        <dbReference type="PIRSR" id="PIRSR625705-1"/>
    </source>
</evidence>
<dbReference type="GO" id="GO:0030247">
    <property type="term" value="F:polysaccharide binding"/>
    <property type="evidence" value="ECO:0007669"/>
    <property type="project" value="InterPro"/>
</dbReference>
<evidence type="ECO:0000256" key="1">
    <source>
        <dbReference type="ARBA" id="ARBA00001231"/>
    </source>
</evidence>
<dbReference type="SUPFAM" id="SSF51445">
    <property type="entry name" value="(Trans)glycosidases"/>
    <property type="match status" value="1"/>
</dbReference>
<dbReference type="PROSITE" id="PS51257">
    <property type="entry name" value="PROKAR_LIPOPROTEIN"/>
    <property type="match status" value="1"/>
</dbReference>
<evidence type="ECO:0000256" key="6">
    <source>
        <dbReference type="ARBA" id="ARBA00030512"/>
    </source>
</evidence>
<comment type="catalytic activity">
    <reaction evidence="1">
        <text>Hydrolysis of terminal non-reducing N-acetyl-D-hexosamine residues in N-acetyl-beta-D-hexosaminides.</text>
        <dbReference type="EC" id="3.2.1.52"/>
    </reaction>
</comment>
<dbReference type="Pfam" id="PF00728">
    <property type="entry name" value="Glyco_hydro_20"/>
    <property type="match status" value="1"/>
</dbReference>
<dbReference type="SUPFAM" id="SSF81296">
    <property type="entry name" value="E set domains"/>
    <property type="match status" value="1"/>
</dbReference>
<dbReference type="HOGENOM" id="CLU_007082_4_1_10"/>
<dbReference type="Pfam" id="PF03173">
    <property type="entry name" value="CHB_HEX"/>
    <property type="match status" value="1"/>
</dbReference>
<dbReference type="InterPro" id="IPR014756">
    <property type="entry name" value="Ig_E-set"/>
</dbReference>
<protein>
    <recommendedName>
        <fullName evidence="3">beta-N-acetylhexosaminidase</fullName>
        <ecNumber evidence="3">3.2.1.52</ecNumber>
    </recommendedName>
    <alternativeName>
        <fullName evidence="6">Beta-N-acetylhexosaminidase</fullName>
    </alternativeName>
    <alternativeName>
        <fullName evidence="7">N-acetyl-beta-glucosaminidase</fullName>
    </alternativeName>
</protein>
<dbReference type="InterPro" id="IPR015883">
    <property type="entry name" value="Glyco_hydro_20_cat"/>
</dbReference>
<dbReference type="InterPro" id="IPR029018">
    <property type="entry name" value="Hex-like_dom2"/>
</dbReference>
<accession>F8N9E0</accession>
<proteinExistence type="inferred from homology"/>
<reference evidence="12" key="1">
    <citation type="journal article" date="2011" name="Stand. Genomic Sci.">
        <title>Non-contiguous finished genome sequence of the opportunistic oral pathogen Prevotella multisaccharivorax type strain (PPPA20).</title>
        <authorList>
            <person name="Pati A."/>
            <person name="Gronow S."/>
            <person name="Lu M."/>
            <person name="Lapidus A."/>
            <person name="Nolan M."/>
            <person name="Lucas S."/>
            <person name="Hammon N."/>
            <person name="Deshpande S."/>
            <person name="Cheng J.F."/>
            <person name="Tapia R."/>
            <person name="Han C."/>
            <person name="Goodwin L."/>
            <person name="Pitluck S."/>
            <person name="Liolios K."/>
            <person name="Pagani I."/>
            <person name="Mavromatis K."/>
            <person name="Mikhailova N."/>
            <person name="Huntemann M."/>
            <person name="Chen A."/>
            <person name="Palaniappan K."/>
            <person name="Land M."/>
            <person name="Hauser L."/>
            <person name="Detter J.C."/>
            <person name="Brambilla E.M."/>
            <person name="Rohde M."/>
            <person name="Goker M."/>
            <person name="Woyke T."/>
            <person name="Bristow J."/>
            <person name="Eisen J.A."/>
            <person name="Markowitz V."/>
            <person name="Hugenholtz P."/>
            <person name="Kyrpides N.C."/>
            <person name="Klenk H.P."/>
            <person name="Ivanova N."/>
        </authorList>
    </citation>
    <scope>NUCLEOTIDE SEQUENCE [LARGE SCALE GENOMIC DNA]</scope>
    <source>
        <strain evidence="12">DSM 17128</strain>
    </source>
</reference>
<dbReference type="PRINTS" id="PR00738">
    <property type="entry name" value="GLHYDRLASE20"/>
</dbReference>
<keyword evidence="9" id="KW-0732">Signal</keyword>
<dbReference type="SUPFAM" id="SSF49384">
    <property type="entry name" value="Carbohydrate-binding domain"/>
    <property type="match status" value="1"/>
</dbReference>
<evidence type="ECO:0000256" key="3">
    <source>
        <dbReference type="ARBA" id="ARBA00012663"/>
    </source>
</evidence>
<gene>
    <name evidence="11" type="ORF">Premu_2368</name>
</gene>
<dbReference type="Gene3D" id="2.60.40.10">
    <property type="entry name" value="Immunoglobulins"/>
    <property type="match status" value="1"/>
</dbReference>
<comment type="similarity">
    <text evidence="2">Belongs to the glycosyl hydrolase 20 family.</text>
</comment>
<dbReference type="Proteomes" id="UP000002772">
    <property type="component" value="Unassembled WGS sequence"/>
</dbReference>
<keyword evidence="5 11" id="KW-0326">Glycosidase</keyword>
<dbReference type="InterPro" id="IPR017853">
    <property type="entry name" value="GH"/>
</dbReference>
<evidence type="ECO:0000256" key="7">
    <source>
        <dbReference type="ARBA" id="ARBA00033000"/>
    </source>
</evidence>
<feature type="signal peptide" evidence="9">
    <location>
        <begin position="1"/>
        <end position="30"/>
    </location>
</feature>
<feature type="active site" description="Proton donor" evidence="8">
    <location>
        <position position="516"/>
    </location>
</feature>
<dbReference type="STRING" id="688246.Premu_2368"/>
<dbReference type="Pfam" id="PF02838">
    <property type="entry name" value="Glyco_hydro_20b"/>
    <property type="match status" value="1"/>
</dbReference>
<evidence type="ECO:0000259" key="10">
    <source>
        <dbReference type="SMART" id="SM01081"/>
    </source>
</evidence>
<organism evidence="11 12">
    <name type="scientific">Hallella multisaccharivorax DSM 17128</name>
    <dbReference type="NCBI Taxonomy" id="688246"/>
    <lineage>
        <taxon>Bacteria</taxon>
        <taxon>Pseudomonadati</taxon>
        <taxon>Bacteroidota</taxon>
        <taxon>Bacteroidia</taxon>
        <taxon>Bacteroidales</taxon>
        <taxon>Prevotellaceae</taxon>
        <taxon>Hallella</taxon>
    </lineage>
</organism>
<keyword evidence="4 11" id="KW-0378">Hydrolase</keyword>
<dbReference type="SMART" id="SM01081">
    <property type="entry name" value="CHB_HEX"/>
    <property type="match status" value="1"/>
</dbReference>